<dbReference type="RefSeq" id="WP_182561040.1">
    <property type="nucleotide sequence ID" value="NZ_JACGWT010000005.1"/>
</dbReference>
<feature type="binding site" evidence="8">
    <location>
        <begin position="89"/>
        <end position="90"/>
    </location>
    <ligand>
        <name>substrate</name>
    </ligand>
</feature>
<dbReference type="EMBL" id="JACGWT010000005">
    <property type="protein sequence ID" value="MBA8795416.1"/>
    <property type="molecule type" value="Genomic_DNA"/>
</dbReference>
<feature type="site" description="Could be important to modulate the pK values of the two catalytic cysteine residues" evidence="8">
    <location>
        <position position="168"/>
    </location>
</feature>
<evidence type="ECO:0000256" key="2">
    <source>
        <dbReference type="ARBA" id="ARBA00010219"/>
    </source>
</evidence>
<dbReference type="Pfam" id="PF01678">
    <property type="entry name" value="DAP_epimerase"/>
    <property type="match status" value="2"/>
</dbReference>
<evidence type="ECO:0000256" key="7">
    <source>
        <dbReference type="ARBA" id="ARBA00051712"/>
    </source>
</evidence>
<feature type="active site" description="Proton acceptor" evidence="8">
    <location>
        <position position="230"/>
    </location>
</feature>
<evidence type="ECO:0000256" key="6">
    <source>
        <dbReference type="ARBA" id="ARBA00023235"/>
    </source>
</evidence>
<proteinExistence type="inferred from homology"/>
<evidence type="ECO:0000256" key="3">
    <source>
        <dbReference type="ARBA" id="ARBA00013080"/>
    </source>
</evidence>
<organism evidence="10 11">
    <name type="scientific">Microlunatus kandeliicorticis</name>
    <dbReference type="NCBI Taxonomy" id="1759536"/>
    <lineage>
        <taxon>Bacteria</taxon>
        <taxon>Bacillati</taxon>
        <taxon>Actinomycetota</taxon>
        <taxon>Actinomycetes</taxon>
        <taxon>Propionibacteriales</taxon>
        <taxon>Propionibacteriaceae</taxon>
        <taxon>Microlunatus</taxon>
    </lineage>
</organism>
<feature type="binding site" evidence="8">
    <location>
        <begin position="231"/>
        <end position="232"/>
    </location>
    <ligand>
        <name>substrate</name>
    </ligand>
</feature>
<keyword evidence="6 8" id="KW-0413">Isomerase</keyword>
<dbReference type="GO" id="GO:0008837">
    <property type="term" value="F:diaminopimelate epimerase activity"/>
    <property type="evidence" value="ECO:0007669"/>
    <property type="project" value="UniProtKB-UniRule"/>
</dbReference>
<accession>A0A7W3IUB6</accession>
<sequence>MPGLSVPFTKGHGTENDFVVIEDPDGRYDLSPAQVAAICDRRAGIGADGVLRVVRGRQVPAWAERWQGDPDLWFMDYRNADGSVSEMCGNGVRVFVRYLLERGLATGPEVPVGTRDGLKPTTVLPDGRIRVQMGPSRVLGRDVEVQAELHDHPPMVWTGWRVDVGNPHAVSLLAASEADRLDQLDLGRAPLWRPADAFPAGVNLEFVRVTGDRQIAMRVFERGSGETRSCGTGTCAAAAATAAARNLAHGGADGPVTFVVDVPGGSVEVELDGDRTALTGPAVLVAHGEFVLPDGTV</sequence>
<evidence type="ECO:0000256" key="4">
    <source>
        <dbReference type="ARBA" id="ARBA00022605"/>
    </source>
</evidence>
<keyword evidence="5 8" id="KW-0457">Lysine biosynthesis</keyword>
<dbReference type="UniPathway" id="UPA00034">
    <property type="reaction ID" value="UER00025"/>
</dbReference>
<evidence type="ECO:0000256" key="1">
    <source>
        <dbReference type="ARBA" id="ARBA00005196"/>
    </source>
</evidence>
<dbReference type="EC" id="5.1.1.7" evidence="3 8"/>
<feature type="binding site" evidence="8">
    <location>
        <begin position="221"/>
        <end position="222"/>
    </location>
    <ligand>
        <name>substrate</name>
    </ligand>
</feature>
<keyword evidence="8" id="KW-0963">Cytoplasm</keyword>
<evidence type="ECO:0000256" key="5">
    <source>
        <dbReference type="ARBA" id="ARBA00023154"/>
    </source>
</evidence>
<name>A0A7W3IUB6_9ACTN</name>
<feature type="binding site" evidence="8">
    <location>
        <position position="16"/>
    </location>
    <ligand>
        <name>substrate</name>
    </ligand>
</feature>
<reference evidence="10 11" key="1">
    <citation type="submission" date="2020-07" db="EMBL/GenBank/DDBJ databases">
        <title>Sequencing the genomes of 1000 actinobacteria strains.</title>
        <authorList>
            <person name="Klenk H.-P."/>
        </authorList>
    </citation>
    <scope>NUCLEOTIDE SEQUENCE [LARGE SCALE GENOMIC DNA]</scope>
    <source>
        <strain evidence="10 11">DSM 100723</strain>
    </source>
</reference>
<dbReference type="AlphaFoldDB" id="A0A7W3IUB6"/>
<gene>
    <name evidence="8" type="primary">dapF</name>
    <name evidence="10" type="ORF">FHX74_003052</name>
</gene>
<protein>
    <recommendedName>
        <fullName evidence="3 8">Diaminopimelate epimerase</fullName>
        <shortName evidence="8">DAP epimerase</shortName>
        <ecNumber evidence="3 8">5.1.1.7</ecNumber>
    </recommendedName>
    <alternativeName>
        <fullName evidence="8">PLP-independent amino acid racemase</fullName>
    </alternativeName>
</protein>
<keyword evidence="4 8" id="KW-0028">Amino-acid biosynthesis</keyword>
<feature type="binding site" evidence="8">
    <location>
        <position position="166"/>
    </location>
    <ligand>
        <name>substrate</name>
    </ligand>
</feature>
<keyword evidence="11" id="KW-1185">Reference proteome</keyword>
<evidence type="ECO:0000256" key="9">
    <source>
        <dbReference type="PROSITE-ProRule" id="PRU10125"/>
    </source>
</evidence>
<dbReference type="GO" id="GO:0009089">
    <property type="term" value="P:lysine biosynthetic process via diaminopimelate"/>
    <property type="evidence" value="ECO:0007669"/>
    <property type="project" value="UniProtKB-UniRule"/>
</dbReference>
<feature type="site" description="Could be important to modulate the pK values of the two catalytic cysteine residues" evidence="8">
    <location>
        <position position="221"/>
    </location>
</feature>
<dbReference type="GO" id="GO:0005829">
    <property type="term" value="C:cytosol"/>
    <property type="evidence" value="ECO:0007669"/>
    <property type="project" value="TreeGrafter"/>
</dbReference>
<dbReference type="NCBIfam" id="TIGR00652">
    <property type="entry name" value="DapF"/>
    <property type="match status" value="1"/>
</dbReference>
<comment type="caution">
    <text evidence="10">The sequence shown here is derived from an EMBL/GenBank/DDBJ whole genome shotgun (WGS) entry which is preliminary data.</text>
</comment>
<dbReference type="PROSITE" id="PS01326">
    <property type="entry name" value="DAP_EPIMERASE"/>
    <property type="match status" value="1"/>
</dbReference>
<comment type="subunit">
    <text evidence="8">Homodimer.</text>
</comment>
<comment type="catalytic activity">
    <reaction evidence="7 8">
        <text>(2S,6S)-2,6-diaminopimelate = meso-2,6-diaminopimelate</text>
        <dbReference type="Rhea" id="RHEA:15393"/>
        <dbReference type="ChEBI" id="CHEBI:57609"/>
        <dbReference type="ChEBI" id="CHEBI:57791"/>
        <dbReference type="EC" id="5.1.1.7"/>
    </reaction>
</comment>
<dbReference type="Proteomes" id="UP000523079">
    <property type="component" value="Unassembled WGS sequence"/>
</dbReference>
<feature type="binding site" evidence="8">
    <location>
        <position position="203"/>
    </location>
    <ligand>
        <name>substrate</name>
    </ligand>
</feature>
<comment type="similarity">
    <text evidence="2 8">Belongs to the diaminopimelate epimerase family.</text>
</comment>
<feature type="binding site" evidence="8">
    <location>
        <position position="79"/>
    </location>
    <ligand>
        <name>substrate</name>
    </ligand>
</feature>
<evidence type="ECO:0000313" key="11">
    <source>
        <dbReference type="Proteomes" id="UP000523079"/>
    </source>
</evidence>
<comment type="function">
    <text evidence="8">Catalyzes the stereoinversion of LL-2,6-diaminopimelate (L,L-DAP) to meso-diaminopimelate (meso-DAP), a precursor of L-lysine and an essential component of the bacterial peptidoglycan.</text>
</comment>
<evidence type="ECO:0000256" key="8">
    <source>
        <dbReference type="HAMAP-Rule" id="MF_00197"/>
    </source>
</evidence>
<evidence type="ECO:0000313" key="10">
    <source>
        <dbReference type="EMBL" id="MBA8795416.1"/>
    </source>
</evidence>
<dbReference type="HAMAP" id="MF_00197">
    <property type="entry name" value="DAP_epimerase"/>
    <property type="match status" value="1"/>
</dbReference>
<comment type="caution">
    <text evidence="8">Lacks conserved residue(s) required for the propagation of feature annotation.</text>
</comment>
<dbReference type="PANTHER" id="PTHR31689">
    <property type="entry name" value="DIAMINOPIMELATE EPIMERASE, CHLOROPLASTIC"/>
    <property type="match status" value="1"/>
</dbReference>
<comment type="subcellular location">
    <subcellularLocation>
        <location evidence="8">Cytoplasm</location>
    </subcellularLocation>
</comment>
<feature type="active site" description="Proton donor" evidence="8">
    <location>
        <position position="88"/>
    </location>
</feature>
<comment type="pathway">
    <text evidence="1 8">Amino-acid biosynthesis; L-lysine biosynthesis via DAP pathway; DL-2,6-diaminopimelate from LL-2,6-diaminopimelate: step 1/1.</text>
</comment>
<feature type="active site" evidence="9">
    <location>
        <position position="88"/>
    </location>
</feature>
<dbReference type="PANTHER" id="PTHR31689:SF0">
    <property type="entry name" value="DIAMINOPIMELATE EPIMERASE"/>
    <property type="match status" value="1"/>
</dbReference>
<dbReference type="Gene3D" id="3.10.310.10">
    <property type="entry name" value="Diaminopimelate Epimerase, Chain A, domain 1"/>
    <property type="match status" value="2"/>
</dbReference>
<dbReference type="SUPFAM" id="SSF54506">
    <property type="entry name" value="Diaminopimelate epimerase-like"/>
    <property type="match status" value="2"/>
</dbReference>
<dbReference type="InterPro" id="IPR018510">
    <property type="entry name" value="DAP_epimerase_AS"/>
</dbReference>
<dbReference type="InterPro" id="IPR001653">
    <property type="entry name" value="DAP_epimerase_DapF"/>
</dbReference>